<dbReference type="AlphaFoldDB" id="A0A9X4BM56"/>
<dbReference type="PANTHER" id="PTHR30346:SF28">
    <property type="entry name" value="HTH-TYPE TRANSCRIPTIONAL REGULATOR CYNR"/>
    <property type="match status" value="1"/>
</dbReference>
<evidence type="ECO:0000256" key="3">
    <source>
        <dbReference type="ARBA" id="ARBA00023125"/>
    </source>
</evidence>
<dbReference type="Pfam" id="PF00126">
    <property type="entry name" value="HTH_1"/>
    <property type="match status" value="1"/>
</dbReference>
<dbReference type="Gene3D" id="3.40.190.10">
    <property type="entry name" value="Periplasmic binding protein-like II"/>
    <property type="match status" value="2"/>
</dbReference>
<comment type="caution">
    <text evidence="6">The sequence shown here is derived from an EMBL/GenBank/DDBJ whole genome shotgun (WGS) entry which is preliminary data.</text>
</comment>
<evidence type="ECO:0000259" key="5">
    <source>
        <dbReference type="PROSITE" id="PS50931"/>
    </source>
</evidence>
<dbReference type="FunFam" id="1.10.10.10:FF:000001">
    <property type="entry name" value="LysR family transcriptional regulator"/>
    <property type="match status" value="1"/>
</dbReference>
<dbReference type="Pfam" id="PF03466">
    <property type="entry name" value="LysR_substrate"/>
    <property type="match status" value="1"/>
</dbReference>
<keyword evidence="7" id="KW-1185">Reference proteome</keyword>
<keyword evidence="4" id="KW-0804">Transcription</keyword>
<dbReference type="PROSITE" id="PS50931">
    <property type="entry name" value="HTH_LYSR"/>
    <property type="match status" value="1"/>
</dbReference>
<organism evidence="6 7">
    <name type="scientific">Tahibacter soli</name>
    <dbReference type="NCBI Taxonomy" id="2983605"/>
    <lineage>
        <taxon>Bacteria</taxon>
        <taxon>Pseudomonadati</taxon>
        <taxon>Pseudomonadota</taxon>
        <taxon>Gammaproteobacteria</taxon>
        <taxon>Lysobacterales</taxon>
        <taxon>Rhodanobacteraceae</taxon>
        <taxon>Tahibacter</taxon>
    </lineage>
</organism>
<dbReference type="InterPro" id="IPR000847">
    <property type="entry name" value="LysR_HTH_N"/>
</dbReference>
<evidence type="ECO:0000313" key="6">
    <source>
        <dbReference type="EMBL" id="MDC8014969.1"/>
    </source>
</evidence>
<dbReference type="PANTHER" id="PTHR30346">
    <property type="entry name" value="TRANSCRIPTIONAL DUAL REGULATOR HCAR-RELATED"/>
    <property type="match status" value="1"/>
</dbReference>
<evidence type="ECO:0000256" key="4">
    <source>
        <dbReference type="ARBA" id="ARBA00023163"/>
    </source>
</evidence>
<dbReference type="RefSeq" id="WP_263540795.1">
    <property type="nucleotide sequence ID" value="NZ_JAOVZO020000019.1"/>
</dbReference>
<keyword evidence="3" id="KW-0238">DNA-binding</keyword>
<dbReference type="InterPro" id="IPR036388">
    <property type="entry name" value="WH-like_DNA-bd_sf"/>
</dbReference>
<dbReference type="InterPro" id="IPR005119">
    <property type="entry name" value="LysR_subst-bd"/>
</dbReference>
<comment type="similarity">
    <text evidence="1">Belongs to the LysR transcriptional regulatory family.</text>
</comment>
<name>A0A9X4BM56_9GAMM</name>
<dbReference type="CDD" id="cd08427">
    <property type="entry name" value="PBP2_LTTR_like_2"/>
    <property type="match status" value="1"/>
</dbReference>
<dbReference type="Gene3D" id="1.10.10.10">
    <property type="entry name" value="Winged helix-like DNA-binding domain superfamily/Winged helix DNA-binding domain"/>
    <property type="match status" value="1"/>
</dbReference>
<reference evidence="6" key="1">
    <citation type="submission" date="2023-02" db="EMBL/GenBank/DDBJ databases">
        <title>Tahibacter soli sp. nov. isolated from soil.</title>
        <authorList>
            <person name="Baek J.H."/>
            <person name="Lee J.K."/>
            <person name="Choi D.G."/>
            <person name="Jeon C.O."/>
        </authorList>
    </citation>
    <scope>NUCLEOTIDE SEQUENCE</scope>
    <source>
        <strain evidence="6">BL</strain>
    </source>
</reference>
<protein>
    <submittedName>
        <fullName evidence="6">LysR family transcriptional regulator</fullName>
    </submittedName>
</protein>
<keyword evidence="2" id="KW-0805">Transcription regulation</keyword>
<dbReference type="SUPFAM" id="SSF53850">
    <property type="entry name" value="Periplasmic binding protein-like II"/>
    <property type="match status" value="1"/>
</dbReference>
<evidence type="ECO:0000313" key="7">
    <source>
        <dbReference type="Proteomes" id="UP001139971"/>
    </source>
</evidence>
<dbReference type="Proteomes" id="UP001139971">
    <property type="component" value="Unassembled WGS sequence"/>
</dbReference>
<accession>A0A9X4BM56</accession>
<dbReference type="GO" id="GO:0032993">
    <property type="term" value="C:protein-DNA complex"/>
    <property type="evidence" value="ECO:0007669"/>
    <property type="project" value="TreeGrafter"/>
</dbReference>
<dbReference type="SUPFAM" id="SSF46785">
    <property type="entry name" value="Winged helix' DNA-binding domain"/>
    <property type="match status" value="1"/>
</dbReference>
<evidence type="ECO:0000256" key="1">
    <source>
        <dbReference type="ARBA" id="ARBA00009437"/>
    </source>
</evidence>
<evidence type="ECO:0000256" key="2">
    <source>
        <dbReference type="ARBA" id="ARBA00023015"/>
    </source>
</evidence>
<sequence length="295" mass="32587">MDTEFLKTYVAVADHGSMAAAARLLNITPAAVAQQIRTLERDVGAPLIARVGRTVSITEAGARILARARTLLRDLDELRAVATDDAIAGELRLGACPTALSGMLPDILALMVERFPRIKVFIKPGYSADLYRAVEGGDLDGAVVLQAPYALPKTCDSQLLREEPLIVLAPENAPSRDPHELLSTQPLIRYDRNQWGGRLADEYLRMAQITPQERFELNALNAIAVMVDRGLGVSLVPDWARPWPEGLRLLRLPVPMPFDSRRIVAVWSRSTIRIRLVTVFLQQARVAMQLQAKKS</sequence>
<proteinExistence type="inferred from homology"/>
<feature type="domain" description="HTH lysR-type" evidence="5">
    <location>
        <begin position="1"/>
        <end position="58"/>
    </location>
</feature>
<dbReference type="InterPro" id="IPR036390">
    <property type="entry name" value="WH_DNA-bd_sf"/>
</dbReference>
<dbReference type="GO" id="GO:0003700">
    <property type="term" value="F:DNA-binding transcription factor activity"/>
    <property type="evidence" value="ECO:0007669"/>
    <property type="project" value="InterPro"/>
</dbReference>
<gene>
    <name evidence="6" type="ORF">OD750_020690</name>
</gene>
<dbReference type="EMBL" id="JAOVZO020000019">
    <property type="protein sequence ID" value="MDC8014969.1"/>
    <property type="molecule type" value="Genomic_DNA"/>
</dbReference>
<dbReference type="GO" id="GO:0003677">
    <property type="term" value="F:DNA binding"/>
    <property type="evidence" value="ECO:0007669"/>
    <property type="project" value="UniProtKB-KW"/>
</dbReference>